<dbReference type="PROSITE" id="PS51819">
    <property type="entry name" value="VOC"/>
    <property type="match status" value="1"/>
</dbReference>
<dbReference type="HOGENOM" id="CLU_046006_11_1_11"/>
<feature type="domain" description="VOC" evidence="1">
    <location>
        <begin position="7"/>
        <end position="130"/>
    </location>
</feature>
<dbReference type="PANTHER" id="PTHR34109">
    <property type="entry name" value="BNAUNNG04460D PROTEIN-RELATED"/>
    <property type="match status" value="1"/>
</dbReference>
<reference evidence="2 3" key="1">
    <citation type="journal article" date="2012" name="Stand. Genomic Sci.">
        <title>Genome sequence of the ocean sediment bacterium Saccharomonospora marina type strain (XMU15(T)).</title>
        <authorList>
            <person name="Klenk H.P."/>
            <person name="Lu M."/>
            <person name="Lucas S."/>
            <person name="Lapidus A."/>
            <person name="Copeland A."/>
            <person name="Pitluck S."/>
            <person name="Goodwin L.A."/>
            <person name="Han C."/>
            <person name="Tapia R."/>
            <person name="Brambilla E.M."/>
            <person name="Potter G."/>
            <person name="Land M."/>
            <person name="Ivanova N."/>
            <person name="Rohde M."/>
            <person name="Goker M."/>
            <person name="Detter J.C."/>
            <person name="Li W.J."/>
            <person name="Kyrpides N.C."/>
            <person name="Woyke T."/>
        </authorList>
    </citation>
    <scope>NUCLEOTIDE SEQUENCE [LARGE SCALE GENOMIC DNA]</scope>
    <source>
        <strain evidence="2 3">XMU15</strain>
    </source>
</reference>
<keyword evidence="3" id="KW-1185">Reference proteome</keyword>
<dbReference type="Gene3D" id="3.30.720.120">
    <property type="match status" value="1"/>
</dbReference>
<dbReference type="OrthoDB" id="9806868at2"/>
<accession>H5X0E4</accession>
<sequence>MDNTSKPGVWPAILYTDTEAARRFLIEVIGFTESFTVRGEDGTTVRHGELMWPEGGGVMYGCAANGHTGQSESATGSSLLYVATRDPDQVCERARAAGAKILAEPHDTDYGSRNVAIADPDGNVWTFGTYGGA</sequence>
<dbReference type="EMBL" id="CM001439">
    <property type="protein sequence ID" value="EHR49669.1"/>
    <property type="molecule type" value="Genomic_DNA"/>
</dbReference>
<dbReference type="Proteomes" id="UP000004926">
    <property type="component" value="Chromosome"/>
</dbReference>
<proteinExistence type="predicted"/>
<evidence type="ECO:0000313" key="3">
    <source>
        <dbReference type="Proteomes" id="UP000004926"/>
    </source>
</evidence>
<evidence type="ECO:0000313" key="2">
    <source>
        <dbReference type="EMBL" id="EHR49669.1"/>
    </source>
</evidence>
<dbReference type="eggNOG" id="COG2764">
    <property type="taxonomic scope" value="Bacteria"/>
</dbReference>
<dbReference type="STRING" id="882083.SacmaDRAFT_1390"/>
<dbReference type="SUPFAM" id="SSF54593">
    <property type="entry name" value="Glyoxalase/Bleomycin resistance protein/Dihydroxybiphenyl dioxygenase"/>
    <property type="match status" value="1"/>
</dbReference>
<name>H5X0E4_9PSEU</name>
<dbReference type="InterPro" id="IPR037523">
    <property type="entry name" value="VOC_core"/>
</dbReference>
<evidence type="ECO:0000259" key="1">
    <source>
        <dbReference type="PROSITE" id="PS51819"/>
    </source>
</evidence>
<dbReference type="Pfam" id="PF00903">
    <property type="entry name" value="Glyoxalase"/>
    <property type="match status" value="1"/>
</dbReference>
<organism evidence="2 3">
    <name type="scientific">Saccharomonospora marina XMU15</name>
    <dbReference type="NCBI Taxonomy" id="882083"/>
    <lineage>
        <taxon>Bacteria</taxon>
        <taxon>Bacillati</taxon>
        <taxon>Actinomycetota</taxon>
        <taxon>Actinomycetes</taxon>
        <taxon>Pseudonocardiales</taxon>
        <taxon>Pseudonocardiaceae</taxon>
        <taxon>Saccharomonospora</taxon>
    </lineage>
</organism>
<dbReference type="InterPro" id="IPR004360">
    <property type="entry name" value="Glyas_Fos-R_dOase_dom"/>
</dbReference>
<gene>
    <name evidence="2" type="ORF">SacmaDRAFT_1390</name>
</gene>
<protein>
    <recommendedName>
        <fullName evidence="1">VOC domain-containing protein</fullName>
    </recommendedName>
</protein>
<dbReference type="PANTHER" id="PTHR34109:SF1">
    <property type="entry name" value="VOC DOMAIN-CONTAINING PROTEIN"/>
    <property type="match status" value="1"/>
</dbReference>
<dbReference type="RefSeq" id="WP_009153055.1">
    <property type="nucleotide sequence ID" value="NZ_CM001439.1"/>
</dbReference>
<dbReference type="AlphaFoldDB" id="H5X0E4"/>
<dbReference type="InterPro" id="IPR029068">
    <property type="entry name" value="Glyas_Bleomycin-R_OHBP_Dase"/>
</dbReference>
<dbReference type="Gene3D" id="3.30.720.110">
    <property type="match status" value="1"/>
</dbReference>